<organism evidence="1 2">
    <name type="scientific">Austropuccinia psidii MF-1</name>
    <dbReference type="NCBI Taxonomy" id="1389203"/>
    <lineage>
        <taxon>Eukaryota</taxon>
        <taxon>Fungi</taxon>
        <taxon>Dikarya</taxon>
        <taxon>Basidiomycota</taxon>
        <taxon>Pucciniomycotina</taxon>
        <taxon>Pucciniomycetes</taxon>
        <taxon>Pucciniales</taxon>
        <taxon>Sphaerophragmiaceae</taxon>
        <taxon>Austropuccinia</taxon>
    </lineage>
</organism>
<dbReference type="AlphaFoldDB" id="A0A9Q3CUE2"/>
<dbReference type="EMBL" id="AVOT02010435">
    <property type="protein sequence ID" value="MBW0490158.1"/>
    <property type="molecule type" value="Genomic_DNA"/>
</dbReference>
<name>A0A9Q3CUE2_9BASI</name>
<evidence type="ECO:0008006" key="3">
    <source>
        <dbReference type="Google" id="ProtNLM"/>
    </source>
</evidence>
<dbReference type="OrthoDB" id="2507389at2759"/>
<comment type="caution">
    <text evidence="1">The sequence shown here is derived from an EMBL/GenBank/DDBJ whole genome shotgun (WGS) entry which is preliminary data.</text>
</comment>
<keyword evidence="2" id="KW-1185">Reference proteome</keyword>
<sequence>MAKTKANNTIKQSSWIIKPTFGLCQREARGLIAAVISTRILHGSIIWHTKKNQKKVEKLLMNGLFPAVRLSMAMMKPTSSPFLKLYGGSKELIKQHIKLTHNYIHTKLAVPIDEAHRTLIWRDLTKLHRAHPSPLNNLIGKDILLQQHFTRTETISPFPIPPWSNQIATITNSQLTKVQPKDEVTKKVKGELANNNLVFFADGSLILAKGGGSAAILTNTQTVKTTYVGGDSIITNFEAELMALLLCQ</sequence>
<protein>
    <recommendedName>
        <fullName evidence="3">RNase H type-1 domain-containing protein</fullName>
    </recommendedName>
</protein>
<accession>A0A9Q3CUE2</accession>
<dbReference type="Proteomes" id="UP000765509">
    <property type="component" value="Unassembled WGS sequence"/>
</dbReference>
<gene>
    <name evidence="1" type="ORF">O181_029873</name>
</gene>
<evidence type="ECO:0000313" key="2">
    <source>
        <dbReference type="Proteomes" id="UP000765509"/>
    </source>
</evidence>
<reference evidence="1" key="1">
    <citation type="submission" date="2021-03" db="EMBL/GenBank/DDBJ databases">
        <title>Draft genome sequence of rust myrtle Austropuccinia psidii MF-1, a brazilian biotype.</title>
        <authorList>
            <person name="Quecine M.C."/>
            <person name="Pachon D.M.R."/>
            <person name="Bonatelli M.L."/>
            <person name="Correr F.H."/>
            <person name="Franceschini L.M."/>
            <person name="Leite T.F."/>
            <person name="Margarido G.R.A."/>
            <person name="Almeida C.A."/>
            <person name="Ferrarezi J.A."/>
            <person name="Labate C.A."/>
        </authorList>
    </citation>
    <scope>NUCLEOTIDE SEQUENCE</scope>
    <source>
        <strain evidence="1">MF-1</strain>
    </source>
</reference>
<evidence type="ECO:0000313" key="1">
    <source>
        <dbReference type="EMBL" id="MBW0490158.1"/>
    </source>
</evidence>
<proteinExistence type="predicted"/>